<keyword evidence="4 10" id="KW-0489">Methyltransferase</keyword>
<dbReference type="PROSITE" id="PS51564">
    <property type="entry name" value="SAM_ICMT"/>
    <property type="match status" value="1"/>
</dbReference>
<evidence type="ECO:0000256" key="1">
    <source>
        <dbReference type="ARBA" id="ARBA00004141"/>
    </source>
</evidence>
<dbReference type="STRING" id="556484.B7FS55"/>
<dbReference type="PaxDb" id="2850-Phatr9832"/>
<comment type="caution">
    <text evidence="10">Lacks conserved residue(s) required for the propagation of feature annotation.</text>
</comment>
<evidence type="ECO:0000256" key="7">
    <source>
        <dbReference type="ARBA" id="ARBA00022692"/>
    </source>
</evidence>
<evidence type="ECO:0000256" key="5">
    <source>
        <dbReference type="ARBA" id="ARBA00022679"/>
    </source>
</evidence>
<proteinExistence type="inferred from homology"/>
<evidence type="ECO:0000256" key="4">
    <source>
        <dbReference type="ARBA" id="ARBA00022603"/>
    </source>
</evidence>
<reference evidence="13" key="2">
    <citation type="submission" date="2008-08" db="EMBL/GenBank/DDBJ databases">
        <authorList>
            <consortium name="Diatom Consortium"/>
            <person name="Grigoriev I."/>
            <person name="Grimwood J."/>
            <person name="Kuo A."/>
            <person name="Otillar R.P."/>
            <person name="Salamov A."/>
            <person name="Detter J.C."/>
            <person name="Lindquist E."/>
            <person name="Shapiro H."/>
            <person name="Lucas S."/>
            <person name="Glavina del Rio T."/>
            <person name="Pitluck S."/>
            <person name="Rokhsar D."/>
            <person name="Bowler C."/>
        </authorList>
    </citation>
    <scope>GENOME REANNOTATION</scope>
    <source>
        <strain evidence="13">CCAP 1055/1</strain>
    </source>
</reference>
<evidence type="ECO:0000313" key="13">
    <source>
        <dbReference type="Proteomes" id="UP000000759"/>
    </source>
</evidence>
<name>B7FS55_PHATC</name>
<dbReference type="GO" id="GO:0032259">
    <property type="term" value="P:methylation"/>
    <property type="evidence" value="ECO:0007669"/>
    <property type="project" value="UniProtKB-KW"/>
</dbReference>
<dbReference type="eggNOG" id="KOG2628">
    <property type="taxonomic scope" value="Eukaryota"/>
</dbReference>
<dbReference type="AlphaFoldDB" id="B7FS55"/>
<evidence type="ECO:0000256" key="8">
    <source>
        <dbReference type="ARBA" id="ARBA00022989"/>
    </source>
</evidence>
<dbReference type="InterPro" id="IPR025770">
    <property type="entry name" value="PPMT_MeTrfase"/>
</dbReference>
<keyword evidence="7 10" id="KW-0812">Transmembrane</keyword>
<evidence type="ECO:0000256" key="11">
    <source>
        <dbReference type="SAM" id="SignalP"/>
    </source>
</evidence>
<dbReference type="Proteomes" id="UP000000759">
    <property type="component" value="Chromosome 2"/>
</dbReference>
<keyword evidence="9 10" id="KW-0472">Membrane</keyword>
<keyword evidence="5" id="KW-0808">Transferase</keyword>
<dbReference type="GO" id="GO:0004671">
    <property type="term" value="F:protein C-terminal S-isoprenylcysteine carboxyl O-methyltransferase activity"/>
    <property type="evidence" value="ECO:0007669"/>
    <property type="project" value="UniProtKB-EC"/>
</dbReference>
<keyword evidence="6 10" id="KW-0949">S-adenosyl-L-methionine</keyword>
<evidence type="ECO:0000256" key="2">
    <source>
        <dbReference type="ARBA" id="ARBA00009140"/>
    </source>
</evidence>
<dbReference type="PANTHER" id="PTHR12714">
    <property type="entry name" value="PROTEIN-S ISOPRENYLCYSTEINE O-METHYLTRANSFERASE"/>
    <property type="match status" value="1"/>
</dbReference>
<reference evidence="12 13" key="1">
    <citation type="journal article" date="2008" name="Nature">
        <title>The Phaeodactylum genome reveals the evolutionary history of diatom genomes.</title>
        <authorList>
            <person name="Bowler C."/>
            <person name="Allen A.E."/>
            <person name="Badger J.H."/>
            <person name="Grimwood J."/>
            <person name="Jabbari K."/>
            <person name="Kuo A."/>
            <person name="Maheswari U."/>
            <person name="Martens C."/>
            <person name="Maumus F."/>
            <person name="Otillar R.P."/>
            <person name="Rayko E."/>
            <person name="Salamov A."/>
            <person name="Vandepoele K."/>
            <person name="Beszteri B."/>
            <person name="Gruber A."/>
            <person name="Heijde M."/>
            <person name="Katinka M."/>
            <person name="Mock T."/>
            <person name="Valentin K."/>
            <person name="Verret F."/>
            <person name="Berges J.A."/>
            <person name="Brownlee C."/>
            <person name="Cadoret J.P."/>
            <person name="Chiovitti A."/>
            <person name="Choi C.J."/>
            <person name="Coesel S."/>
            <person name="De Martino A."/>
            <person name="Detter J.C."/>
            <person name="Durkin C."/>
            <person name="Falciatore A."/>
            <person name="Fournet J."/>
            <person name="Haruta M."/>
            <person name="Huysman M.J."/>
            <person name="Jenkins B.D."/>
            <person name="Jiroutova K."/>
            <person name="Jorgensen R.E."/>
            <person name="Joubert Y."/>
            <person name="Kaplan A."/>
            <person name="Kroger N."/>
            <person name="Kroth P.G."/>
            <person name="La Roche J."/>
            <person name="Lindquist E."/>
            <person name="Lommer M."/>
            <person name="Martin-Jezequel V."/>
            <person name="Lopez P.J."/>
            <person name="Lucas S."/>
            <person name="Mangogna M."/>
            <person name="McGinnis K."/>
            <person name="Medlin L.K."/>
            <person name="Montsant A."/>
            <person name="Oudot-Le Secq M.P."/>
            <person name="Napoli C."/>
            <person name="Obornik M."/>
            <person name="Parker M.S."/>
            <person name="Petit J.L."/>
            <person name="Porcel B.M."/>
            <person name="Poulsen N."/>
            <person name="Robison M."/>
            <person name="Rychlewski L."/>
            <person name="Rynearson T.A."/>
            <person name="Schmutz J."/>
            <person name="Shapiro H."/>
            <person name="Siaut M."/>
            <person name="Stanley M."/>
            <person name="Sussman M.R."/>
            <person name="Taylor A.R."/>
            <person name="Vardi A."/>
            <person name="von Dassow P."/>
            <person name="Vyverman W."/>
            <person name="Willis A."/>
            <person name="Wyrwicz L.S."/>
            <person name="Rokhsar D.S."/>
            <person name="Weissenbach J."/>
            <person name="Armbrust E.V."/>
            <person name="Green B.R."/>
            <person name="Van de Peer Y."/>
            <person name="Grigoriev I.V."/>
        </authorList>
    </citation>
    <scope>NUCLEOTIDE SEQUENCE [LARGE SCALE GENOMIC DNA]</scope>
    <source>
        <strain evidence="12 13">CCAP 1055/1</strain>
    </source>
</reference>
<dbReference type="EC" id="2.1.1.100" evidence="3 10"/>
<dbReference type="InParanoid" id="B7FS55"/>
<keyword evidence="10" id="KW-0256">Endoplasmic reticulum</keyword>
<keyword evidence="8 10" id="KW-1133">Transmembrane helix</keyword>
<dbReference type="Gene3D" id="1.20.120.1630">
    <property type="match status" value="1"/>
</dbReference>
<evidence type="ECO:0000256" key="9">
    <source>
        <dbReference type="ARBA" id="ARBA00023136"/>
    </source>
</evidence>
<evidence type="ECO:0000256" key="3">
    <source>
        <dbReference type="ARBA" id="ARBA00012151"/>
    </source>
</evidence>
<protein>
    <recommendedName>
        <fullName evidence="3 10">Protein-S-isoprenylcysteine O-methyltransferase</fullName>
        <ecNumber evidence="3 10">2.1.1.100</ecNumber>
    </recommendedName>
</protein>
<gene>
    <name evidence="12" type="ORF">PHATRDRAFT_9832</name>
</gene>
<feature type="non-terminal residue" evidence="12">
    <location>
        <position position="187"/>
    </location>
</feature>
<accession>B7FS55</accession>
<comment type="catalytic activity">
    <reaction evidence="10">
        <text>[protein]-C-terminal S-[(2E,6E)-farnesyl]-L-cysteine + S-adenosyl-L-methionine = [protein]-C-terminal S-[(2E,6E)-farnesyl]-L-cysteine methyl ester + S-adenosyl-L-homocysteine</text>
        <dbReference type="Rhea" id="RHEA:21672"/>
        <dbReference type="Rhea" id="RHEA-COMP:12125"/>
        <dbReference type="Rhea" id="RHEA-COMP:12126"/>
        <dbReference type="ChEBI" id="CHEBI:57856"/>
        <dbReference type="ChEBI" id="CHEBI:59789"/>
        <dbReference type="ChEBI" id="CHEBI:90510"/>
        <dbReference type="ChEBI" id="CHEBI:90511"/>
        <dbReference type="EC" id="2.1.1.100"/>
    </reaction>
</comment>
<keyword evidence="13" id="KW-1185">Reference proteome</keyword>
<dbReference type="InterPro" id="IPR007269">
    <property type="entry name" value="ICMT_MeTrfase"/>
</dbReference>
<comment type="similarity">
    <text evidence="2 10">Belongs to the class VI-like SAM-binding methyltransferase superfamily. Isoprenylcysteine carboxyl methyltransferase family.</text>
</comment>
<feature type="transmembrane region" description="Helical" evidence="10">
    <location>
        <begin position="65"/>
        <end position="85"/>
    </location>
</feature>
<comment type="subcellular location">
    <subcellularLocation>
        <location evidence="10">Endoplasmic reticulum membrane</location>
        <topology evidence="10">Multi-pass membrane protein</topology>
    </subcellularLocation>
    <subcellularLocation>
        <location evidence="1">Membrane</location>
        <topology evidence="1">Multi-pass membrane protein</topology>
    </subcellularLocation>
</comment>
<feature type="chain" id="PRO_5002854947" description="Protein-S-isoprenylcysteine O-methyltransferase" evidence="11">
    <location>
        <begin position="34"/>
        <end position="187"/>
    </location>
</feature>
<dbReference type="OrthoDB" id="422086at2759"/>
<dbReference type="Pfam" id="PF04140">
    <property type="entry name" value="ICMT"/>
    <property type="match status" value="1"/>
</dbReference>
<dbReference type="HOGENOM" id="CLU_065200_0_2_1"/>
<dbReference type="PANTHER" id="PTHR12714:SF9">
    <property type="entry name" value="PROTEIN-S-ISOPRENYLCYSTEINE O-METHYLTRANSFERASE"/>
    <property type="match status" value="1"/>
</dbReference>
<dbReference type="EMBL" id="CM000606">
    <property type="protein sequence ID" value="EEC50736.1"/>
    <property type="molecule type" value="Genomic_DNA"/>
</dbReference>
<dbReference type="GO" id="GO:0005789">
    <property type="term" value="C:endoplasmic reticulum membrane"/>
    <property type="evidence" value="ECO:0007669"/>
    <property type="project" value="UniProtKB-SubCell"/>
</dbReference>
<dbReference type="KEGG" id="pti:PHATRDRAFT_9832"/>
<organism evidence="12 13">
    <name type="scientific">Phaeodactylum tricornutum (strain CCAP 1055/1)</name>
    <dbReference type="NCBI Taxonomy" id="556484"/>
    <lineage>
        <taxon>Eukaryota</taxon>
        <taxon>Sar</taxon>
        <taxon>Stramenopiles</taxon>
        <taxon>Ochrophyta</taxon>
        <taxon>Bacillariophyta</taxon>
        <taxon>Bacillariophyceae</taxon>
        <taxon>Bacillariophycidae</taxon>
        <taxon>Naviculales</taxon>
        <taxon>Phaeodactylaceae</taxon>
        <taxon>Phaeodactylum</taxon>
    </lineage>
</organism>
<feature type="signal peptide" evidence="11">
    <location>
        <begin position="1"/>
        <end position="33"/>
    </location>
</feature>
<keyword evidence="11" id="KW-0732">Signal</keyword>
<dbReference type="GeneID" id="7197427"/>
<evidence type="ECO:0000256" key="10">
    <source>
        <dbReference type="RuleBase" id="RU362022"/>
    </source>
</evidence>
<evidence type="ECO:0000256" key="6">
    <source>
        <dbReference type="ARBA" id="ARBA00022691"/>
    </source>
</evidence>
<dbReference type="RefSeq" id="XP_002177922.1">
    <property type="nucleotide sequence ID" value="XM_002177886.1"/>
</dbReference>
<feature type="transmembrane region" description="Helical" evidence="10">
    <location>
        <begin position="128"/>
        <end position="156"/>
    </location>
</feature>
<sequence length="187" mass="21102">MAWQWCTYGVCVCTFHLLEFGVTAISNPTVVSADSFLVNHSLTYTAAALTSWTEFGLRVALVPSWNYPSMSVCVALPLVLLSQMIRSLAMATAGESFNHLIQTTKKENHVLITHGIYKLLRHPSYVGFYYWSVGTQLLLGNFLHAAAFAVVSWVFFNRRIAYEEESLCLHFPHEYPAYVARSWMGIP</sequence>
<evidence type="ECO:0000313" key="12">
    <source>
        <dbReference type="EMBL" id="EEC50736.1"/>
    </source>
</evidence>